<feature type="domain" description="Alpha-macroglobulin receptor-binding" evidence="14">
    <location>
        <begin position="1509"/>
        <end position="1598"/>
    </location>
</feature>
<dbReference type="InterPro" id="IPR008930">
    <property type="entry name" value="Terpenoid_cyclase/PrenylTrfase"/>
</dbReference>
<reference evidence="15 16" key="1">
    <citation type="submission" date="2024-10" db="EMBL/GenBank/DDBJ databases">
        <authorList>
            <person name="Kim D."/>
        </authorList>
    </citation>
    <scope>NUCLEOTIDE SEQUENCE [LARGE SCALE GENOMIC DNA]</scope>
    <source>
        <strain evidence="15">Taebaek</strain>
    </source>
</reference>
<dbReference type="InterPro" id="IPR011625">
    <property type="entry name" value="A2M_N_BRD"/>
</dbReference>
<dbReference type="Pfam" id="PF17791">
    <property type="entry name" value="MG3"/>
    <property type="match status" value="1"/>
</dbReference>
<evidence type="ECO:0000256" key="2">
    <source>
        <dbReference type="ARBA" id="ARBA00022690"/>
    </source>
</evidence>
<dbReference type="InterPro" id="IPR019742">
    <property type="entry name" value="MacrogloblnA2_CS"/>
</dbReference>
<evidence type="ECO:0000256" key="8">
    <source>
        <dbReference type="ARBA" id="ARBA00063781"/>
    </source>
</evidence>
<dbReference type="InterPro" id="IPR002890">
    <property type="entry name" value="MG2"/>
</dbReference>
<dbReference type="PROSITE" id="PS00477">
    <property type="entry name" value="ALPHA_2_MACROGLOBULIN"/>
    <property type="match status" value="1"/>
</dbReference>
<dbReference type="Gene3D" id="2.20.130.20">
    <property type="match status" value="1"/>
</dbReference>
<dbReference type="SMART" id="SM01419">
    <property type="entry name" value="Thiol-ester_cl"/>
    <property type="match status" value="1"/>
</dbReference>
<dbReference type="PANTHER" id="PTHR11412">
    <property type="entry name" value="MACROGLOBULIN / COMPLEMENT"/>
    <property type="match status" value="1"/>
</dbReference>
<keyword evidence="11" id="KW-0472">Membrane</keyword>
<evidence type="ECO:0000313" key="15">
    <source>
        <dbReference type="EMBL" id="KAL3074940.1"/>
    </source>
</evidence>
<dbReference type="InterPro" id="IPR047565">
    <property type="entry name" value="Alpha-macroglob_thiol-ester_cl"/>
</dbReference>
<evidence type="ECO:0000256" key="3">
    <source>
        <dbReference type="ARBA" id="ARBA00022729"/>
    </source>
</evidence>
<dbReference type="SUPFAM" id="SSF81296">
    <property type="entry name" value="E set domains"/>
    <property type="match status" value="1"/>
</dbReference>
<keyword evidence="3" id="KW-0732">Signal</keyword>
<dbReference type="EMBL" id="JBICCN010000356">
    <property type="protein sequence ID" value="KAL3074940.1"/>
    <property type="molecule type" value="Genomic_DNA"/>
</dbReference>
<evidence type="ECO:0000256" key="11">
    <source>
        <dbReference type="SAM" id="Phobius"/>
    </source>
</evidence>
<gene>
    <name evidence="15" type="ORF">niasHS_014385</name>
</gene>
<sequence>MPAGHQYNRPKICWHILPPLLLLFISYSPGGFLLAQNNDGKTKTPALPTLADDGSPTAAAAASAPSPAADQSSAAATTADQQLLLPKESIGLPPLFPMDTTPMPPPRNYSASYLVIAPKIVRPGLPYAVSVNILRSAEPDHIVRVEIRDSKNETMAARVVSNFRTGMPQTVVVENLSEESFLPEEDYSVYVKGETITSKMIFEDSARVQCSQKSVSIFVQTDKAIYKPGTTVHYRVLVVTPDLLPYTEPVTVYVDDPNQNRIVNMPKLQLRKGVHTGELQLATEPPLGNWRIHVHTAGGVKFAKEFTVDRYVLPKFEVSIKTPSFITINDELTVHLTAKYTYGKGVAGKAKVRIDLPFPRWSSMQLSSVEGGSSSKQDEVGIERTVKLNSMGEATLTFDNTELRTRKIITDWGGSTIQIVAEVQEELTEVQRNATVEITAYSRDVKLEVDKQSDTFKPGLPYSVVVALKQMDDTPAKSSLPRRVQLTTFYRGAQTQQQQQPLQQQQQQQEDKEVKVLELDAHGTAMLQLLPPLNSTSARVEASYDRTGQNNFTNSPIYTSLYVEAARSPSQAFVQVNADNQGVVDAGKTLSFSVKCTEPLISFTYQVVARGVVALSEQVSLSASGDTQRTSASLTFIATAQMAPKSRLVVYAIRAENKEILVDAIDFKVDGLFRNNVTLSTDRNSAEPGESVRFRVRAAPDSFVGLLAVDQSVLLLKSGNDISKELVEQDVEEYDTTSDSGAHVWTGMRRRMIGGGRKRRSSWYPWWGVGGKDASTVFENAGLVVLTDAFLYKEPEPIIGGVATAYMMAEDNPGISYFGGPSIADASLRSLKMDRPKSAPARVRSEFPETWIWTDLDTAAGDGKSDSGEVVYDAKAPDTITSWVASAFAINDKAGLGLAPSTVKLKVFRPFFVRLELPYAVKRGEKMALQVLVFNYLENEQEVTVTLKHQPGFDFLQKDGSSIKKGKADKSYNVRFLSVPGGGVSRAVYFPIVFTDVGQLRLNVVAQADQASDALEQTLRVEPEGYRVDRNVPLIVDLSSGATTPSPTHAAESSQPQASNGSGGMGTAASAPYRKVVDLQFPADHVLGSRKARVDVIGDIMGPVLSNVEGLVRMPYGCGEQNMVTLVPNIVVMRYLRATQRVNPSLELKAKKYMESGYQRELTYRRSDNSFSAFGESDQHGSTWLTAFVLRSFKQAQAYIFVDDRVLEDSIAFLISQQLDNGAFVERGEVHHKLMQGGASEGGFTLTAYVLVALLENHVQNKVTELARSYLESHLADFKEDPYALALCTYVLHLANSPKKGDVLKMLEGLQIAGTTDGMVHWTTKVSNGAKDGTGGAAKNGGGAARDTNQYFFQPQPADVEMSAYALLTYMLLDNKEHALPIVRWLTAQRNSLGGFSSTQDTVMALQSLGAYAEKAYSPSFNLSIKVQNGQQDTHLFTINAQNALVLQSYELEAIGTSMAFVQVQYSYHRQTLREDVPFYCAKEVREVRNGNRLQLELCCNYTRAGARSNMAVAEVDALSGYRFDEEDVRRLTGIADLQRVELDKEDSKLNIYFNALGDVPVCLSMNTDLVYQIADQRDAQLLLYDYYDPQQQMKSTYSARQTRSLEESCPDCWPDPGAHASRAQAARPSVTAGAGSSTDQF</sequence>
<comment type="subunit">
    <text evidence="8">Heterodimer of a TEP1-N chain and an TEP1-C chain non-covalently linked. Forms a complex composed of TEP1-N and TEP1-C heterodimer, LRIM1 and APL1C; the interaction stabilizes TEP1-N and TEP1-C heterodimer, prevents its binding to tissues while circulating in the hemolymph and protects the thioester bond from hydrolysis. Mature TEP1 and to a lesser extent full-length TEP1 interact with SPCLIP1; the interaction is induced by microbial infection.</text>
</comment>
<dbReference type="SMART" id="SM01361">
    <property type="entry name" value="A2M_recep"/>
    <property type="match status" value="1"/>
</dbReference>
<keyword evidence="11" id="KW-1133">Transmembrane helix</keyword>
<dbReference type="FunFam" id="2.60.40.1930:FF:000001">
    <property type="entry name" value="CD109 isoform 3"/>
    <property type="match status" value="1"/>
</dbReference>
<evidence type="ECO:0000256" key="1">
    <source>
        <dbReference type="ARBA" id="ARBA00010952"/>
    </source>
</evidence>
<keyword evidence="5" id="KW-1015">Disulfide bond</keyword>
<feature type="compositionally biased region" description="Low complexity" evidence="10">
    <location>
        <begin position="51"/>
        <end position="78"/>
    </location>
</feature>
<dbReference type="Pfam" id="PF01835">
    <property type="entry name" value="MG2"/>
    <property type="match status" value="1"/>
</dbReference>
<dbReference type="SUPFAM" id="SSF48239">
    <property type="entry name" value="Terpenoid cyclases/Protein prenyltransferases"/>
    <property type="match status" value="1"/>
</dbReference>
<dbReference type="InterPro" id="IPR014756">
    <property type="entry name" value="Ig_E-set"/>
</dbReference>
<dbReference type="InterPro" id="IPR050473">
    <property type="entry name" value="A2M/Complement_sys"/>
</dbReference>
<keyword evidence="11" id="KW-0812">Transmembrane</keyword>
<comment type="similarity">
    <text evidence="1">Belongs to the protease inhibitor I39 (alpha-2-macroglobulin) family.</text>
</comment>
<dbReference type="Gene3D" id="2.60.120.1540">
    <property type="match status" value="1"/>
</dbReference>
<dbReference type="InterPro" id="IPR001599">
    <property type="entry name" value="Macroglobln_a2"/>
</dbReference>
<dbReference type="Pfam" id="PF07678">
    <property type="entry name" value="TED_complement"/>
    <property type="match status" value="1"/>
</dbReference>
<dbReference type="InterPro" id="IPR041555">
    <property type="entry name" value="MG3"/>
</dbReference>
<dbReference type="InterPro" id="IPR041813">
    <property type="entry name" value="A2M_TED"/>
</dbReference>
<evidence type="ECO:0000256" key="6">
    <source>
        <dbReference type="ARBA" id="ARBA00023180"/>
    </source>
</evidence>
<dbReference type="Pfam" id="PF00207">
    <property type="entry name" value="A2M"/>
    <property type="match status" value="1"/>
</dbReference>
<dbReference type="SUPFAM" id="SSF49410">
    <property type="entry name" value="Alpha-macroglobulin receptor domain"/>
    <property type="match status" value="1"/>
</dbReference>
<dbReference type="FunFam" id="1.50.10.20:FF:000001">
    <property type="entry name" value="CD109 isoform 1"/>
    <property type="match status" value="1"/>
</dbReference>
<evidence type="ECO:0000256" key="4">
    <source>
        <dbReference type="ARBA" id="ARBA00022900"/>
    </source>
</evidence>
<dbReference type="GO" id="GO:0004867">
    <property type="term" value="F:serine-type endopeptidase inhibitor activity"/>
    <property type="evidence" value="ECO:0007669"/>
    <property type="project" value="UniProtKB-KW"/>
</dbReference>
<comment type="caution">
    <text evidence="15">The sequence shown here is derived from an EMBL/GenBank/DDBJ whole genome shotgun (WGS) entry which is preliminary data.</text>
</comment>
<dbReference type="SMART" id="SM01360">
    <property type="entry name" value="A2M"/>
    <property type="match status" value="1"/>
</dbReference>
<dbReference type="InterPro" id="IPR036595">
    <property type="entry name" value="A-macroglobulin_rcpt-bd_sf"/>
</dbReference>
<feature type="compositionally biased region" description="Polar residues" evidence="10">
    <location>
        <begin position="1040"/>
        <end position="1060"/>
    </location>
</feature>
<evidence type="ECO:0000259" key="14">
    <source>
        <dbReference type="SMART" id="SM01361"/>
    </source>
</evidence>
<accession>A0ABD2ICJ3</accession>
<dbReference type="SMART" id="SM01359">
    <property type="entry name" value="A2M_N_2"/>
    <property type="match status" value="1"/>
</dbReference>
<dbReference type="Gene3D" id="2.60.40.2950">
    <property type="match status" value="1"/>
</dbReference>
<keyword evidence="16" id="KW-1185">Reference proteome</keyword>
<evidence type="ECO:0000256" key="5">
    <source>
        <dbReference type="ARBA" id="ARBA00023157"/>
    </source>
</evidence>
<keyword evidence="6" id="KW-0325">Glycoprotein</keyword>
<organism evidence="15 16">
    <name type="scientific">Heterodera schachtii</name>
    <name type="common">Sugarbeet cyst nematode worm</name>
    <name type="synonym">Tylenchus schachtii</name>
    <dbReference type="NCBI Taxonomy" id="97005"/>
    <lineage>
        <taxon>Eukaryota</taxon>
        <taxon>Metazoa</taxon>
        <taxon>Ecdysozoa</taxon>
        <taxon>Nematoda</taxon>
        <taxon>Chromadorea</taxon>
        <taxon>Rhabditida</taxon>
        <taxon>Tylenchina</taxon>
        <taxon>Tylenchomorpha</taxon>
        <taxon>Tylenchoidea</taxon>
        <taxon>Heteroderidae</taxon>
        <taxon>Heteroderinae</taxon>
        <taxon>Heterodera</taxon>
    </lineage>
</organism>
<proteinExistence type="inferred from homology"/>
<dbReference type="Gene3D" id="2.60.40.1940">
    <property type="match status" value="1"/>
</dbReference>
<dbReference type="Pfam" id="PF07703">
    <property type="entry name" value="A2M_BRD"/>
    <property type="match status" value="1"/>
</dbReference>
<dbReference type="Gene3D" id="2.60.40.1930">
    <property type="match status" value="2"/>
</dbReference>
<protein>
    <recommendedName>
        <fullName evidence="9">TEP1-F</fullName>
    </recommendedName>
</protein>
<dbReference type="Gene3D" id="2.60.40.10">
    <property type="entry name" value="Immunoglobulins"/>
    <property type="match status" value="2"/>
</dbReference>
<dbReference type="Gene3D" id="1.50.10.20">
    <property type="match status" value="1"/>
</dbReference>
<feature type="transmembrane region" description="Helical" evidence="11">
    <location>
        <begin position="12"/>
        <end position="35"/>
    </location>
</feature>
<comment type="function">
    <text evidence="7">Binds covalently through a thioester bond to the pathogen surface resulting in pathogen clearance.</text>
</comment>
<evidence type="ECO:0000256" key="10">
    <source>
        <dbReference type="SAM" id="MobiDB-lite"/>
    </source>
</evidence>
<feature type="region of interest" description="Disordered" evidence="10">
    <location>
        <begin position="44"/>
        <end position="78"/>
    </location>
</feature>
<dbReference type="InterPro" id="IPR009048">
    <property type="entry name" value="A-macroglobulin_rcpt-bd"/>
</dbReference>
<evidence type="ECO:0000256" key="9">
    <source>
        <dbReference type="ARBA" id="ARBA00078071"/>
    </source>
</evidence>
<dbReference type="PANTHER" id="PTHR11412:SF175">
    <property type="entry name" value="TEP (THIOLESTER CONTAINING PROTEIN)"/>
    <property type="match status" value="1"/>
</dbReference>
<evidence type="ECO:0000259" key="13">
    <source>
        <dbReference type="SMART" id="SM01360"/>
    </source>
</evidence>
<keyword evidence="4" id="KW-0722">Serine protease inhibitor</keyword>
<dbReference type="Pfam" id="PF07677">
    <property type="entry name" value="A2M_recep"/>
    <property type="match status" value="1"/>
</dbReference>
<dbReference type="Proteomes" id="UP001620645">
    <property type="component" value="Unassembled WGS sequence"/>
</dbReference>
<dbReference type="Gene3D" id="6.20.50.160">
    <property type="match status" value="1"/>
</dbReference>
<evidence type="ECO:0000259" key="12">
    <source>
        <dbReference type="SMART" id="SM01359"/>
    </source>
</evidence>
<dbReference type="InterPro" id="IPR013783">
    <property type="entry name" value="Ig-like_fold"/>
</dbReference>
<evidence type="ECO:0000313" key="16">
    <source>
        <dbReference type="Proteomes" id="UP001620645"/>
    </source>
</evidence>
<feature type="domain" description="Alpha-2-macroglobulin" evidence="13">
    <location>
        <begin position="850"/>
        <end position="947"/>
    </location>
</feature>
<evidence type="ECO:0000256" key="7">
    <source>
        <dbReference type="ARBA" id="ARBA00057615"/>
    </source>
</evidence>
<feature type="domain" description="Alpha-2-macroglobulin bait region" evidence="12">
    <location>
        <begin position="574"/>
        <end position="716"/>
    </location>
</feature>
<dbReference type="CDD" id="cd02897">
    <property type="entry name" value="A2M_2"/>
    <property type="match status" value="1"/>
</dbReference>
<dbReference type="InterPro" id="IPR011626">
    <property type="entry name" value="Alpha-macroglobulin_TED"/>
</dbReference>
<name>A0ABD2ICJ3_HETSC</name>
<feature type="region of interest" description="Disordered" evidence="10">
    <location>
        <begin position="1609"/>
        <end position="1642"/>
    </location>
</feature>
<feature type="region of interest" description="Disordered" evidence="10">
    <location>
        <begin position="1038"/>
        <end position="1067"/>
    </location>
</feature>
<dbReference type="Gene3D" id="2.60.40.690">
    <property type="entry name" value="Alpha-macroglobulin, receptor-binding domain"/>
    <property type="match status" value="1"/>
</dbReference>
<keyword evidence="2" id="KW-0646">Protease inhibitor</keyword>